<sequence>MGKRFTYCQGFYGGMLAYVKSREVLCSILLQLGLAVFLAHGYDFRVNYVAGRNVVLGRSPYVGGVVEGVLAEGYGSHVQGLGETPLWALYTGLAYSLSSSSLFFFNTLLKIPVIAANIFLSYLVMKRGGDRFFFLYNPYLLLVSSVWGKPDNIAVLLALTAVGCGWGPLSAAASLMVKPLALAIAPSFIALWRRSRDRILYWLASSAVMFFTPFLLLGWPLENVVYGVFNWFKPAGGISVFNFVEAVYGVSTLPQWLEPLSYLSAASLAVVLLLAVKHPPADADGVLRLGLVSASLFLSLRPWVSEQNLLIIHSLFLLVCGRLPSRLLWVVPLIFAAVNLAIPQQLYLLRPSIVEELTILNHPARYWLKFATSIAWLTVLWNILIRKKLWKWWV</sequence>
<name>A0A7C5QSB4_CALS0</name>
<feature type="transmembrane region" description="Helical" evidence="1">
    <location>
        <begin position="300"/>
        <end position="320"/>
    </location>
</feature>
<keyword evidence="1" id="KW-1133">Transmembrane helix</keyword>
<keyword evidence="1" id="KW-0472">Membrane</keyword>
<protein>
    <recommendedName>
        <fullName evidence="3">DUF2029 domain-containing protein</fullName>
    </recommendedName>
</protein>
<feature type="transmembrane region" description="Helical" evidence="1">
    <location>
        <begin position="366"/>
        <end position="385"/>
    </location>
</feature>
<feature type="transmembrane region" description="Helical" evidence="1">
    <location>
        <begin position="24"/>
        <end position="42"/>
    </location>
</feature>
<dbReference type="EMBL" id="DRWN01000075">
    <property type="protein sequence ID" value="HHK69253.1"/>
    <property type="molecule type" value="Genomic_DNA"/>
</dbReference>
<feature type="transmembrane region" description="Helical" evidence="1">
    <location>
        <begin position="132"/>
        <end position="149"/>
    </location>
</feature>
<evidence type="ECO:0000313" key="2">
    <source>
        <dbReference type="EMBL" id="HHK69253.1"/>
    </source>
</evidence>
<organism evidence="2">
    <name type="scientific">Caldiarchaeum subterraneum</name>
    <dbReference type="NCBI Taxonomy" id="311458"/>
    <lineage>
        <taxon>Archaea</taxon>
        <taxon>Nitrososphaerota</taxon>
        <taxon>Candidatus Caldarchaeales</taxon>
        <taxon>Candidatus Caldarchaeaceae</taxon>
        <taxon>Candidatus Caldarchaeum</taxon>
    </lineage>
</organism>
<proteinExistence type="predicted"/>
<accession>A0A7C5QSB4</accession>
<feature type="transmembrane region" description="Helical" evidence="1">
    <location>
        <begin position="103"/>
        <end position="125"/>
    </location>
</feature>
<dbReference type="AlphaFoldDB" id="A0A7C5QSB4"/>
<comment type="caution">
    <text evidence="2">The sequence shown here is derived from an EMBL/GenBank/DDBJ whole genome shotgun (WGS) entry which is preliminary data.</text>
</comment>
<evidence type="ECO:0008006" key="3">
    <source>
        <dbReference type="Google" id="ProtNLM"/>
    </source>
</evidence>
<feature type="transmembrane region" description="Helical" evidence="1">
    <location>
        <begin position="199"/>
        <end position="219"/>
    </location>
</feature>
<evidence type="ECO:0000256" key="1">
    <source>
        <dbReference type="SAM" id="Phobius"/>
    </source>
</evidence>
<feature type="transmembrane region" description="Helical" evidence="1">
    <location>
        <begin position="169"/>
        <end position="192"/>
    </location>
</feature>
<keyword evidence="1" id="KW-0812">Transmembrane</keyword>
<reference evidence="2" key="1">
    <citation type="journal article" date="2020" name="mSystems">
        <title>Genome- and Community-Level Interaction Insights into Carbon Utilization and Element Cycling Functions of Hydrothermarchaeota in Hydrothermal Sediment.</title>
        <authorList>
            <person name="Zhou Z."/>
            <person name="Liu Y."/>
            <person name="Xu W."/>
            <person name="Pan J."/>
            <person name="Luo Z.H."/>
            <person name="Li M."/>
        </authorList>
    </citation>
    <scope>NUCLEOTIDE SEQUENCE [LARGE SCALE GENOMIC DNA]</scope>
    <source>
        <strain evidence="2">SpSt-1056</strain>
    </source>
</reference>
<feature type="transmembrane region" description="Helical" evidence="1">
    <location>
        <begin position="327"/>
        <end position="346"/>
    </location>
</feature>
<gene>
    <name evidence="2" type="ORF">ENM11_08960</name>
</gene>